<dbReference type="GO" id="GO:0016491">
    <property type="term" value="F:oxidoreductase activity"/>
    <property type="evidence" value="ECO:0007669"/>
    <property type="project" value="InterPro"/>
</dbReference>
<dbReference type="AlphaFoldDB" id="A0A1F5G6S1"/>
<dbReference type="SUPFAM" id="SSF55469">
    <property type="entry name" value="FMN-dependent nitroreductase-like"/>
    <property type="match status" value="1"/>
</dbReference>
<accession>A0A1F5G6S1</accession>
<dbReference type="EMBL" id="MFBD01000046">
    <property type="protein sequence ID" value="OGD87573.1"/>
    <property type="molecule type" value="Genomic_DNA"/>
</dbReference>
<name>A0A1F5G6S1_9BACT</name>
<evidence type="ECO:0000313" key="2">
    <source>
        <dbReference type="EMBL" id="OGD87573.1"/>
    </source>
</evidence>
<dbReference type="InterPro" id="IPR052544">
    <property type="entry name" value="Bacteriocin_Proc_Enz"/>
</dbReference>
<proteinExistence type="predicted"/>
<dbReference type="InterPro" id="IPR000415">
    <property type="entry name" value="Nitroreductase-like"/>
</dbReference>
<dbReference type="CDD" id="cd02142">
    <property type="entry name" value="McbC_SagB-like_oxidoreductase"/>
    <property type="match status" value="1"/>
</dbReference>
<gene>
    <name evidence="2" type="ORF">A3D04_04800</name>
</gene>
<dbReference type="NCBIfam" id="TIGR03605">
    <property type="entry name" value="antibiot_sagB"/>
    <property type="match status" value="1"/>
</dbReference>
<dbReference type="InterPro" id="IPR020051">
    <property type="entry name" value="SagB-type_dehydrogenase"/>
</dbReference>
<reference evidence="2 3" key="1">
    <citation type="journal article" date="2016" name="Nat. Commun.">
        <title>Thousands of microbial genomes shed light on interconnected biogeochemical processes in an aquifer system.</title>
        <authorList>
            <person name="Anantharaman K."/>
            <person name="Brown C.T."/>
            <person name="Hug L.A."/>
            <person name="Sharon I."/>
            <person name="Castelle C.J."/>
            <person name="Probst A.J."/>
            <person name="Thomas B.C."/>
            <person name="Singh A."/>
            <person name="Wilkins M.J."/>
            <person name="Karaoz U."/>
            <person name="Brodie E.L."/>
            <person name="Williams K.H."/>
            <person name="Hubbard S.S."/>
            <person name="Banfield J.F."/>
        </authorList>
    </citation>
    <scope>NUCLEOTIDE SEQUENCE [LARGE SCALE GENOMIC DNA]</scope>
</reference>
<dbReference type="PANTHER" id="PTHR43745:SF2">
    <property type="entry name" value="NITROREDUCTASE MJ1384-RELATED"/>
    <property type="match status" value="1"/>
</dbReference>
<feature type="domain" description="Nitroreductase" evidence="1">
    <location>
        <begin position="27"/>
        <end position="209"/>
    </location>
</feature>
<dbReference type="Gene3D" id="3.40.109.10">
    <property type="entry name" value="NADH Oxidase"/>
    <property type="match status" value="1"/>
</dbReference>
<dbReference type="Proteomes" id="UP000177369">
    <property type="component" value="Unassembled WGS sequence"/>
</dbReference>
<evidence type="ECO:0000313" key="3">
    <source>
        <dbReference type="Proteomes" id="UP000177369"/>
    </source>
</evidence>
<comment type="caution">
    <text evidence="2">The sequence shown here is derived from an EMBL/GenBank/DDBJ whole genome shotgun (WGS) entry which is preliminary data.</text>
</comment>
<organism evidence="2 3">
    <name type="scientific">Candidatus Curtissbacteria bacterium RIFCSPHIGHO2_02_FULL_40_16b</name>
    <dbReference type="NCBI Taxonomy" id="1797714"/>
    <lineage>
        <taxon>Bacteria</taxon>
        <taxon>Candidatus Curtissiibacteriota</taxon>
    </lineage>
</organism>
<sequence>MKFKNYTRLDYVEMKRPTKPNGFEKFIVGRSSYRGFSKKPANLDQLSKILYFSAGLTRFPQQNLESSRRPYPSAGAKYPLEIYPLVLVGSDIKKGLYHYNVIDHSLEILLRPIRRKDLKDIWMSQKWFRKASIILIITAIFERTTEKYGQKGIVYSLIEAGHLGQNIYHVAQKISVGCSAIGEFREDAIVKLLDINPDEELPIYYLALGN</sequence>
<evidence type="ECO:0000259" key="1">
    <source>
        <dbReference type="Pfam" id="PF00881"/>
    </source>
</evidence>
<dbReference type="PANTHER" id="PTHR43745">
    <property type="entry name" value="NITROREDUCTASE MJ1384-RELATED"/>
    <property type="match status" value="1"/>
</dbReference>
<dbReference type="InterPro" id="IPR029479">
    <property type="entry name" value="Nitroreductase"/>
</dbReference>
<dbReference type="Pfam" id="PF00881">
    <property type="entry name" value="Nitroreductase"/>
    <property type="match status" value="1"/>
</dbReference>
<dbReference type="STRING" id="1797714.A3D04_04800"/>
<protein>
    <recommendedName>
        <fullName evidence="1">Nitroreductase domain-containing protein</fullName>
    </recommendedName>
</protein>